<keyword evidence="4" id="KW-0732">Signal</keyword>
<keyword evidence="2" id="KW-0474">Menaquinone biosynthesis</keyword>
<dbReference type="GO" id="GO:0009234">
    <property type="term" value="P:menaquinone biosynthetic process"/>
    <property type="evidence" value="ECO:0007669"/>
    <property type="project" value="UniProtKB-UniPathway"/>
</dbReference>
<dbReference type="UniPathway" id="UPA00079"/>
<accession>A0A397RPB1</accession>
<dbReference type="OrthoDB" id="9814375at2"/>
<evidence type="ECO:0000256" key="2">
    <source>
        <dbReference type="ARBA" id="ARBA00022428"/>
    </source>
</evidence>
<proteinExistence type="predicted"/>
<dbReference type="Pfam" id="PF02621">
    <property type="entry name" value="VitK2_biosynth"/>
    <property type="match status" value="1"/>
</dbReference>
<dbReference type="RefSeq" id="WP_119016146.1">
    <property type="nucleotide sequence ID" value="NZ_QXEV01000008.1"/>
</dbReference>
<dbReference type="InterPro" id="IPR027024">
    <property type="entry name" value="UCP027386_ABC_sbc_TM0202"/>
</dbReference>
<dbReference type="Gene3D" id="3.40.190.10">
    <property type="entry name" value="Periplasmic binding protein-like II"/>
    <property type="match status" value="2"/>
</dbReference>
<reference evidence="5 6" key="1">
    <citation type="submission" date="2018-08" db="EMBL/GenBank/DDBJ databases">
        <title>Genomic Encyclopedia of Archaeal and Bacterial Type Strains, Phase II (KMG-II): from individual species to whole genera.</title>
        <authorList>
            <person name="Goeker M."/>
        </authorList>
    </citation>
    <scope>NUCLEOTIDE SEQUENCE [LARGE SCALE GENOMIC DNA]</scope>
    <source>
        <strain evidence="5 6">ATCC 27112</strain>
    </source>
</reference>
<dbReference type="InterPro" id="IPR003773">
    <property type="entry name" value="Menaquinone_biosynth"/>
</dbReference>
<evidence type="ECO:0000256" key="4">
    <source>
        <dbReference type="SAM" id="SignalP"/>
    </source>
</evidence>
<feature type="signal peptide" evidence="4">
    <location>
        <begin position="1"/>
        <end position="23"/>
    </location>
</feature>
<dbReference type="InParanoid" id="A0A397RPB1"/>
<comment type="pathway">
    <text evidence="1">Quinol/quinone metabolism; menaquinone biosynthesis.</text>
</comment>
<dbReference type="PROSITE" id="PS51257">
    <property type="entry name" value="PROKAR_LIPOPROTEIN"/>
    <property type="match status" value="1"/>
</dbReference>
<evidence type="ECO:0000313" key="6">
    <source>
        <dbReference type="Proteomes" id="UP000266506"/>
    </source>
</evidence>
<name>A0A397RPB1_9MOLU</name>
<gene>
    <name evidence="5" type="ORF">EI71_00997</name>
</gene>
<protein>
    <submittedName>
        <fullName evidence="5">Menaquinone biosynthesis protein</fullName>
    </submittedName>
</protein>
<dbReference type="AlphaFoldDB" id="A0A397RPB1"/>
<dbReference type="Proteomes" id="UP000266506">
    <property type="component" value="Unassembled WGS sequence"/>
</dbReference>
<dbReference type="PIRSF" id="PIRSF027386">
    <property type="entry name" value="UCP027386_ABC_sbc_TM0202"/>
    <property type="match status" value="1"/>
</dbReference>
<evidence type="ECO:0000313" key="5">
    <source>
        <dbReference type="EMBL" id="RIA75963.1"/>
    </source>
</evidence>
<evidence type="ECO:0000256" key="3">
    <source>
        <dbReference type="ARBA" id="ARBA00023239"/>
    </source>
</evidence>
<feature type="chain" id="PRO_5017203725" evidence="4">
    <location>
        <begin position="24"/>
        <end position="336"/>
    </location>
</feature>
<dbReference type="SUPFAM" id="SSF53850">
    <property type="entry name" value="Periplasmic binding protein-like II"/>
    <property type="match status" value="1"/>
</dbReference>
<sequence>MKRIGILFGLAAIGLLASCGNEANTTTEKKDETTTVVPTTSETTTVVPTTTVDETPVSIICPSGTPALGLANYYDSVDGASFEIVNGADQLVAAFGTKSHDVIVAPVNLGAKFYNTNENYVLAKTFVWGNLFLASKAELTSFEDINNKKLVVFGKNSTPDILTKILIQEKSLNVEIEYVDDVASANSVLVAGTAEYVITAEPAISKIKDAKGINVIDLQDEYKKVTGKDSYPQAGIFIKKEAKEDSKVLNAVDALVNSVKDAVEKPADTAKKAVAMHKSFETLGEAALTKAIPNCHFIIMDHDKEVAAVNEYLQYMIDLGFGKQAGDKLPNEEFFL</sequence>
<keyword evidence="6" id="KW-1185">Reference proteome</keyword>
<keyword evidence="3" id="KW-0456">Lyase</keyword>
<dbReference type="EMBL" id="QXEV01000008">
    <property type="protein sequence ID" value="RIA75963.1"/>
    <property type="molecule type" value="Genomic_DNA"/>
</dbReference>
<evidence type="ECO:0000256" key="1">
    <source>
        <dbReference type="ARBA" id="ARBA00004863"/>
    </source>
</evidence>
<comment type="caution">
    <text evidence="5">The sequence shown here is derived from an EMBL/GenBank/DDBJ whole genome shotgun (WGS) entry which is preliminary data.</text>
</comment>
<organism evidence="5 6">
    <name type="scientific">Anaeroplasma bactoclasticum</name>
    <dbReference type="NCBI Taxonomy" id="2088"/>
    <lineage>
        <taxon>Bacteria</taxon>
        <taxon>Bacillati</taxon>
        <taxon>Mycoplasmatota</taxon>
        <taxon>Mollicutes</taxon>
        <taxon>Anaeroplasmatales</taxon>
        <taxon>Anaeroplasmataceae</taxon>
        <taxon>Anaeroplasma</taxon>
    </lineage>
</organism>